<dbReference type="AlphaFoldDB" id="A0A2G5VFY3"/>
<organism evidence="2 3">
    <name type="scientific">Caenorhabditis nigoni</name>
    <dbReference type="NCBI Taxonomy" id="1611254"/>
    <lineage>
        <taxon>Eukaryota</taxon>
        <taxon>Metazoa</taxon>
        <taxon>Ecdysozoa</taxon>
        <taxon>Nematoda</taxon>
        <taxon>Chromadorea</taxon>
        <taxon>Rhabditida</taxon>
        <taxon>Rhabditina</taxon>
        <taxon>Rhabditomorpha</taxon>
        <taxon>Rhabditoidea</taxon>
        <taxon>Rhabditidae</taxon>
        <taxon>Peloderinae</taxon>
        <taxon>Caenorhabditis</taxon>
    </lineage>
</organism>
<name>A0A2G5VFY3_9PELO</name>
<sequence length="111" mass="12590">MDSDKKKKEEEKKAQEAEKTKKTEKERLLAGCGSVLQGMAGKNVAVELRGDNYVIDSFTSRTKSTCRQRSNDVLEETEQSREIDVPIRNNSILGRSLLISDLYCLLSFLYI</sequence>
<dbReference type="OrthoDB" id="10256176at2759"/>
<evidence type="ECO:0000313" key="2">
    <source>
        <dbReference type="EMBL" id="PIC50591.1"/>
    </source>
</evidence>
<evidence type="ECO:0000256" key="1">
    <source>
        <dbReference type="SAM" id="MobiDB-lite"/>
    </source>
</evidence>
<dbReference type="Proteomes" id="UP000230233">
    <property type="component" value="Chromosome I"/>
</dbReference>
<gene>
    <name evidence="2" type="primary">Cni-K07A1.15</name>
    <name evidence="2" type="synonym">Cnig_chr_I.g1433</name>
    <name evidence="2" type="ORF">B9Z55_001433</name>
</gene>
<evidence type="ECO:0000313" key="3">
    <source>
        <dbReference type="Proteomes" id="UP000230233"/>
    </source>
</evidence>
<dbReference type="EMBL" id="PDUG01000001">
    <property type="protein sequence ID" value="PIC50591.1"/>
    <property type="molecule type" value="Genomic_DNA"/>
</dbReference>
<feature type="region of interest" description="Disordered" evidence="1">
    <location>
        <begin position="1"/>
        <end position="25"/>
    </location>
</feature>
<protein>
    <submittedName>
        <fullName evidence="2">Uncharacterized protein</fullName>
    </submittedName>
</protein>
<comment type="caution">
    <text evidence="2">The sequence shown here is derived from an EMBL/GenBank/DDBJ whole genome shotgun (WGS) entry which is preliminary data.</text>
</comment>
<proteinExistence type="predicted"/>
<accession>A0A2G5VFY3</accession>
<reference evidence="3" key="1">
    <citation type="submission" date="2017-10" db="EMBL/GenBank/DDBJ databases">
        <title>Rapid genome shrinkage in a self-fertile nematode reveals novel sperm competition proteins.</title>
        <authorList>
            <person name="Yin D."/>
            <person name="Schwarz E.M."/>
            <person name="Thomas C.G."/>
            <person name="Felde R.L."/>
            <person name="Korf I.F."/>
            <person name="Cutter A.D."/>
            <person name="Schartner C.M."/>
            <person name="Ralston E.J."/>
            <person name="Meyer B.J."/>
            <person name="Haag E.S."/>
        </authorList>
    </citation>
    <scope>NUCLEOTIDE SEQUENCE [LARGE SCALE GENOMIC DNA]</scope>
    <source>
        <strain evidence="3">JU1422</strain>
    </source>
</reference>
<keyword evidence="3" id="KW-1185">Reference proteome</keyword>